<dbReference type="SMART" id="SM00052">
    <property type="entry name" value="EAL"/>
    <property type="match status" value="1"/>
</dbReference>
<dbReference type="CDD" id="cd01949">
    <property type="entry name" value="GGDEF"/>
    <property type="match status" value="1"/>
</dbReference>
<protein>
    <submittedName>
        <fullName evidence="4">EAL domain-containing protein</fullName>
    </submittedName>
</protein>
<dbReference type="PROSITE" id="PS50883">
    <property type="entry name" value="EAL"/>
    <property type="match status" value="1"/>
</dbReference>
<dbReference type="CDD" id="cd00130">
    <property type="entry name" value="PAS"/>
    <property type="match status" value="1"/>
</dbReference>
<dbReference type="Gene3D" id="3.30.450.20">
    <property type="entry name" value="PAS domain"/>
    <property type="match status" value="1"/>
</dbReference>
<accession>A0ABS1VL52</accession>
<feature type="domain" description="EAL" evidence="2">
    <location>
        <begin position="758"/>
        <end position="1014"/>
    </location>
</feature>
<dbReference type="InterPro" id="IPR029787">
    <property type="entry name" value="Nucleotide_cyclase"/>
</dbReference>
<dbReference type="Gene3D" id="3.30.70.270">
    <property type="match status" value="1"/>
</dbReference>
<feature type="domain" description="GGDEF" evidence="3">
    <location>
        <begin position="612"/>
        <end position="749"/>
    </location>
</feature>
<dbReference type="RefSeq" id="WP_202991891.1">
    <property type="nucleotide sequence ID" value="NZ_JAENHO010000004.1"/>
</dbReference>
<evidence type="ECO:0000313" key="4">
    <source>
        <dbReference type="EMBL" id="MBL7255365.1"/>
    </source>
</evidence>
<feature type="transmembrane region" description="Helical" evidence="1">
    <location>
        <begin position="7"/>
        <end position="24"/>
    </location>
</feature>
<dbReference type="NCBIfam" id="TIGR00229">
    <property type="entry name" value="sensory_box"/>
    <property type="match status" value="1"/>
</dbReference>
<dbReference type="PANTHER" id="PTHR44757:SF2">
    <property type="entry name" value="BIOFILM ARCHITECTURE MAINTENANCE PROTEIN MBAA"/>
    <property type="match status" value="1"/>
</dbReference>
<dbReference type="SUPFAM" id="SSF55785">
    <property type="entry name" value="PYP-like sensor domain (PAS domain)"/>
    <property type="match status" value="1"/>
</dbReference>
<dbReference type="SUPFAM" id="SSF141868">
    <property type="entry name" value="EAL domain-like"/>
    <property type="match status" value="1"/>
</dbReference>
<feature type="transmembrane region" description="Helical" evidence="1">
    <location>
        <begin position="286"/>
        <end position="306"/>
    </location>
</feature>
<evidence type="ECO:0000259" key="3">
    <source>
        <dbReference type="PROSITE" id="PS50887"/>
    </source>
</evidence>
<feature type="transmembrane region" description="Helical" evidence="1">
    <location>
        <begin position="123"/>
        <end position="141"/>
    </location>
</feature>
<feature type="transmembrane region" description="Helical" evidence="1">
    <location>
        <begin position="258"/>
        <end position="274"/>
    </location>
</feature>
<gene>
    <name evidence="4" type="ORF">JKJ07_13685</name>
</gene>
<dbReference type="InterPro" id="IPR001633">
    <property type="entry name" value="EAL_dom"/>
</dbReference>
<dbReference type="SMART" id="SM00267">
    <property type="entry name" value="GGDEF"/>
    <property type="match status" value="1"/>
</dbReference>
<proteinExistence type="predicted"/>
<dbReference type="Pfam" id="PF00563">
    <property type="entry name" value="EAL"/>
    <property type="match status" value="1"/>
</dbReference>
<dbReference type="InterPro" id="IPR000160">
    <property type="entry name" value="GGDEF_dom"/>
</dbReference>
<evidence type="ECO:0000259" key="2">
    <source>
        <dbReference type="PROSITE" id="PS50883"/>
    </source>
</evidence>
<dbReference type="InterPro" id="IPR043128">
    <property type="entry name" value="Rev_trsase/Diguanyl_cyclase"/>
</dbReference>
<feature type="transmembrane region" description="Helical" evidence="1">
    <location>
        <begin position="56"/>
        <end position="74"/>
    </location>
</feature>
<sequence length="1024" mass="111217">MSAKRMQACFGAWIVALTVVFYTLPQYSMYTWATIGLSASAMVLVGIRVHRPARRLPWFLLSAVVASFTLGDTTYNVLTDFLGDTNPFPSLADLFYLAVYPMLAAALLIFIRARSGTDNRAALLDALVPTAGMGLLSYVFLISPYVHDTDLTFLEKAVSCGYPLGDVLALAMFARLLTAGGRKPVALTVLFVGVSSLLVTDVLYGLRQLAGTWQVGGPVDAGWVLFYTAIAMSALHPSMRELTFSERVTPTPAGGRRLALMSIAALIAPAVLFIEDLGGGVKDAPMIATASGVMFLLVMARVAGLMQSQRETAARERTLRLTGADLVAASSVVEAGAALRQAIADIVPDGEDYRFHMRGVDADPGTPTGVMSTSLVWLADLPAAVRAELGDFDWVLRAESIAAGRTADGPPRRHQVYLSGSEELLTALEPSFEALMAQGTMAVERITLTDEVNRRSSEDYFRALIQSASDVILIVGDDETIRYASPSALPVFGRTDLVGMPLAKLIAATDHAELRHLLDQVRDGRGPRDGVDLTAISGDDLLLQVECTCRDLRDEPAVDGLVVTIRDVTERRRLENDLAHQAFHDALTGLANRALFQNRLEHAATYAAERRHEVAVLFVDLDDFKEVNDTLGHAAGDQLLTAAGRRITEAVGPLSTVARTGGDEFAVLLDHVGGDDEPERIAELIVAVLAQPIEVTDATGATHLVNGAASVGLATSGEAAGISELLRRADVAMYGAKTEGKNTWQRYQDQMHEAMLRRLEMRSALNEAVAGGQMRLRFQPIVDLPTGEVAGLEALVRWQHPARGLLGPNEFIELSEENGSVVAIGGWVLREALRTFAEWRRTEFGSHMRYVSVNVSARQFRTPGFVDEVRSVIADTGARPEWLLLEVTESLVLHDADQVWRDLGELRAMGVRIAIDDFGTGYSSLSYLSQMPVDVLKIDKSFIDDILDSRQQMALVETIVNLARTLELSVVAEGIELDGHRAALKEMGCSYGQGYLFSKPITSDEFQEYLRSRKTSTPVLEGKS</sequence>
<dbReference type="Proteomes" id="UP000598996">
    <property type="component" value="Unassembled WGS sequence"/>
</dbReference>
<feature type="transmembrane region" description="Helical" evidence="1">
    <location>
        <begin position="185"/>
        <end position="206"/>
    </location>
</feature>
<dbReference type="SUPFAM" id="SSF55073">
    <property type="entry name" value="Nucleotide cyclase"/>
    <property type="match status" value="1"/>
</dbReference>
<organism evidence="4 5">
    <name type="scientific">Paractinoplanes lichenicola</name>
    <dbReference type="NCBI Taxonomy" id="2802976"/>
    <lineage>
        <taxon>Bacteria</taxon>
        <taxon>Bacillati</taxon>
        <taxon>Actinomycetota</taxon>
        <taxon>Actinomycetes</taxon>
        <taxon>Micromonosporales</taxon>
        <taxon>Micromonosporaceae</taxon>
        <taxon>Paractinoplanes</taxon>
    </lineage>
</organism>
<reference evidence="4 5" key="1">
    <citation type="submission" date="2021-01" db="EMBL/GenBank/DDBJ databases">
        <title>Actinoplanes sp. nov. LDG1-01 isolated from lichen.</title>
        <authorList>
            <person name="Saeng-In P."/>
            <person name="Phongsopitanun W."/>
            <person name="Kanchanasin P."/>
            <person name="Yuki M."/>
            <person name="Kudo T."/>
            <person name="Ohkuma M."/>
            <person name="Tanasupawat S."/>
        </authorList>
    </citation>
    <scope>NUCLEOTIDE SEQUENCE [LARGE SCALE GENOMIC DNA]</scope>
    <source>
        <strain evidence="4 5">LDG1-01</strain>
    </source>
</reference>
<dbReference type="InterPro" id="IPR035965">
    <property type="entry name" value="PAS-like_dom_sf"/>
</dbReference>
<dbReference type="Pfam" id="PF08448">
    <property type="entry name" value="PAS_4"/>
    <property type="match status" value="1"/>
</dbReference>
<dbReference type="InterPro" id="IPR052155">
    <property type="entry name" value="Biofilm_reg_signaling"/>
</dbReference>
<name>A0ABS1VL52_9ACTN</name>
<keyword evidence="1" id="KW-1133">Transmembrane helix</keyword>
<dbReference type="PROSITE" id="PS50887">
    <property type="entry name" value="GGDEF"/>
    <property type="match status" value="1"/>
</dbReference>
<dbReference type="Pfam" id="PF00990">
    <property type="entry name" value="GGDEF"/>
    <property type="match status" value="1"/>
</dbReference>
<evidence type="ECO:0000313" key="5">
    <source>
        <dbReference type="Proteomes" id="UP000598996"/>
    </source>
</evidence>
<dbReference type="CDD" id="cd01948">
    <property type="entry name" value="EAL"/>
    <property type="match status" value="1"/>
</dbReference>
<dbReference type="InterPro" id="IPR035919">
    <property type="entry name" value="EAL_sf"/>
</dbReference>
<evidence type="ECO:0000256" key="1">
    <source>
        <dbReference type="SAM" id="Phobius"/>
    </source>
</evidence>
<feature type="transmembrane region" description="Helical" evidence="1">
    <location>
        <begin position="94"/>
        <end position="111"/>
    </location>
</feature>
<keyword evidence="1" id="KW-0812">Transmembrane</keyword>
<dbReference type="InterPro" id="IPR000014">
    <property type="entry name" value="PAS"/>
</dbReference>
<dbReference type="NCBIfam" id="TIGR00254">
    <property type="entry name" value="GGDEF"/>
    <property type="match status" value="1"/>
</dbReference>
<dbReference type="EMBL" id="JAENHO010000004">
    <property type="protein sequence ID" value="MBL7255365.1"/>
    <property type="molecule type" value="Genomic_DNA"/>
</dbReference>
<feature type="transmembrane region" description="Helical" evidence="1">
    <location>
        <begin position="221"/>
        <end position="237"/>
    </location>
</feature>
<dbReference type="PANTHER" id="PTHR44757">
    <property type="entry name" value="DIGUANYLATE CYCLASE DGCP"/>
    <property type="match status" value="1"/>
</dbReference>
<dbReference type="Gene3D" id="3.20.20.450">
    <property type="entry name" value="EAL domain"/>
    <property type="match status" value="1"/>
</dbReference>
<dbReference type="SMART" id="SM00091">
    <property type="entry name" value="PAS"/>
    <property type="match status" value="1"/>
</dbReference>
<dbReference type="InterPro" id="IPR013656">
    <property type="entry name" value="PAS_4"/>
</dbReference>
<keyword evidence="5" id="KW-1185">Reference proteome</keyword>
<keyword evidence="1" id="KW-0472">Membrane</keyword>
<feature type="transmembrane region" description="Helical" evidence="1">
    <location>
        <begin position="30"/>
        <end position="49"/>
    </location>
</feature>
<comment type="caution">
    <text evidence="4">The sequence shown here is derived from an EMBL/GenBank/DDBJ whole genome shotgun (WGS) entry which is preliminary data.</text>
</comment>